<dbReference type="KEGG" id="bmx:BMS_1798"/>
<feature type="signal peptide" evidence="1">
    <location>
        <begin position="1"/>
        <end position="23"/>
    </location>
</feature>
<sequence length="260" mass="30604">MMLRFTSILFIALLYSCSLSLRAPSSVNSQIDIIFDLDWTLVKQVDAVVGDDSNYIHVGDEIYRLGDGAVELLDFLFSKQGIRVSFFSGGKFSRNSELLKKIKTRHGNAFDLAYRVLSYEDLTKVSSDEGLSFSKRFKKDIRLVTQDVSNTLLIDDDQRFLLSESYRKNLLWMGETYKHFESFTDITNFSDQYVPLSQEQWQYDRRKLYFIKDILEKSLEKRENFLWAVRFEREKYNFEYNLSRKEMSCHTSMNAFLSVL</sequence>
<dbReference type="InterPro" id="IPR036412">
    <property type="entry name" value="HAD-like_sf"/>
</dbReference>
<proteinExistence type="predicted"/>
<reference evidence="3" key="1">
    <citation type="journal article" date="2013" name="ISME J.">
        <title>A small predatory core genome in the divergent marine Bacteriovorax marinus SJ and the terrestrial Bdellovibrio bacteriovorus.</title>
        <authorList>
            <person name="Crossman L.C."/>
            <person name="Chen H."/>
            <person name="Cerdeno-Tarraga A.M."/>
            <person name="Brooks K."/>
            <person name="Quail M.A."/>
            <person name="Pineiro S.A."/>
            <person name="Hobley L."/>
            <person name="Sockett R.E."/>
            <person name="Bentley S.D."/>
            <person name="Parkhill J."/>
            <person name="Williams H.N."/>
            <person name="Stine O.C."/>
        </authorList>
    </citation>
    <scope>NUCLEOTIDE SEQUENCE [LARGE SCALE GENOMIC DNA]</scope>
    <source>
        <strain evidence="3">ATCC BAA-682 / DSM 15412 / SJ</strain>
    </source>
</reference>
<dbReference type="SUPFAM" id="SSF56784">
    <property type="entry name" value="HAD-like"/>
    <property type="match status" value="1"/>
</dbReference>
<keyword evidence="3" id="KW-1185">Reference proteome</keyword>
<name>E1X1W2_HALMS</name>
<dbReference type="EMBL" id="FQ312005">
    <property type="protein sequence ID" value="CBW26622.1"/>
    <property type="molecule type" value="Genomic_DNA"/>
</dbReference>
<dbReference type="AlphaFoldDB" id="E1X1W2"/>
<accession>E1X1W2</accession>
<dbReference type="PROSITE" id="PS51257">
    <property type="entry name" value="PROKAR_LIPOPROTEIN"/>
    <property type="match status" value="1"/>
</dbReference>
<organism evidence="2 3">
    <name type="scientific">Halobacteriovorax marinus (strain ATCC BAA-682 / DSM 15412 / SJ)</name>
    <name type="common">Bacteriovorax marinus</name>
    <dbReference type="NCBI Taxonomy" id="862908"/>
    <lineage>
        <taxon>Bacteria</taxon>
        <taxon>Pseudomonadati</taxon>
        <taxon>Bdellovibrionota</taxon>
        <taxon>Bacteriovoracia</taxon>
        <taxon>Bacteriovoracales</taxon>
        <taxon>Halobacteriovoraceae</taxon>
        <taxon>Halobacteriovorax</taxon>
    </lineage>
</organism>
<feature type="chain" id="PRO_5003154395" description="FCP1 homology domain-containing protein" evidence="1">
    <location>
        <begin position="24"/>
        <end position="260"/>
    </location>
</feature>
<evidence type="ECO:0000256" key="1">
    <source>
        <dbReference type="SAM" id="SignalP"/>
    </source>
</evidence>
<evidence type="ECO:0008006" key="4">
    <source>
        <dbReference type="Google" id="ProtNLM"/>
    </source>
</evidence>
<gene>
    <name evidence="2" type="ordered locus">BMS_1798</name>
</gene>
<evidence type="ECO:0000313" key="2">
    <source>
        <dbReference type="EMBL" id="CBW26622.1"/>
    </source>
</evidence>
<dbReference type="HOGENOM" id="CLU_1056297_0_0_7"/>
<evidence type="ECO:0000313" key="3">
    <source>
        <dbReference type="Proteomes" id="UP000008963"/>
    </source>
</evidence>
<keyword evidence="1" id="KW-0732">Signal</keyword>
<dbReference type="Proteomes" id="UP000008963">
    <property type="component" value="Chromosome"/>
</dbReference>
<dbReference type="STRING" id="862908.BMS_1798"/>
<dbReference type="eggNOG" id="ENOG502ZER2">
    <property type="taxonomic scope" value="Bacteria"/>
</dbReference>
<dbReference type="PATRIC" id="fig|862908.3.peg.1706"/>
<protein>
    <recommendedName>
        <fullName evidence="4">FCP1 homology domain-containing protein</fullName>
    </recommendedName>
</protein>